<accession>A0A6G1K0L7</accession>
<dbReference type="EMBL" id="MU005776">
    <property type="protein sequence ID" value="KAF2706348.1"/>
    <property type="molecule type" value="Genomic_DNA"/>
</dbReference>
<dbReference type="AlphaFoldDB" id="A0A6G1K0L7"/>
<dbReference type="Proteomes" id="UP000799428">
    <property type="component" value="Unassembled WGS sequence"/>
</dbReference>
<dbReference type="OrthoDB" id="3799196at2759"/>
<proteinExistence type="predicted"/>
<organism evidence="1 2">
    <name type="scientific">Pleomassaria siparia CBS 279.74</name>
    <dbReference type="NCBI Taxonomy" id="1314801"/>
    <lineage>
        <taxon>Eukaryota</taxon>
        <taxon>Fungi</taxon>
        <taxon>Dikarya</taxon>
        <taxon>Ascomycota</taxon>
        <taxon>Pezizomycotina</taxon>
        <taxon>Dothideomycetes</taxon>
        <taxon>Pleosporomycetidae</taxon>
        <taxon>Pleosporales</taxon>
        <taxon>Pleomassariaceae</taxon>
        <taxon>Pleomassaria</taxon>
    </lineage>
</organism>
<sequence length="132" mass="15748">MRITAVLRHRVPGLSKLPIIEPKSVAMAYARHSQQQWTRFYAISYKEGVILHEQHPKWRWGNVPPDIRLSLQERINARLQSEDIPEIDGFVLGWRMSRIFSWLQKQIKLRGRRFPKMFPERKLEDEDEDDGV</sequence>
<name>A0A6G1K0L7_9PLEO</name>
<gene>
    <name evidence="1" type="ORF">K504DRAFT_536569</name>
</gene>
<reference evidence="1" key="1">
    <citation type="journal article" date="2020" name="Stud. Mycol.">
        <title>101 Dothideomycetes genomes: a test case for predicting lifestyles and emergence of pathogens.</title>
        <authorList>
            <person name="Haridas S."/>
            <person name="Albert R."/>
            <person name="Binder M."/>
            <person name="Bloem J."/>
            <person name="Labutti K."/>
            <person name="Salamov A."/>
            <person name="Andreopoulos B."/>
            <person name="Baker S."/>
            <person name="Barry K."/>
            <person name="Bills G."/>
            <person name="Bluhm B."/>
            <person name="Cannon C."/>
            <person name="Castanera R."/>
            <person name="Culley D."/>
            <person name="Daum C."/>
            <person name="Ezra D."/>
            <person name="Gonzalez J."/>
            <person name="Henrissat B."/>
            <person name="Kuo A."/>
            <person name="Liang C."/>
            <person name="Lipzen A."/>
            <person name="Lutzoni F."/>
            <person name="Magnuson J."/>
            <person name="Mondo S."/>
            <person name="Nolan M."/>
            <person name="Ohm R."/>
            <person name="Pangilinan J."/>
            <person name="Park H.-J."/>
            <person name="Ramirez L."/>
            <person name="Alfaro M."/>
            <person name="Sun H."/>
            <person name="Tritt A."/>
            <person name="Yoshinaga Y."/>
            <person name="Zwiers L.-H."/>
            <person name="Turgeon B."/>
            <person name="Goodwin S."/>
            <person name="Spatafora J."/>
            <person name="Crous P."/>
            <person name="Grigoriev I."/>
        </authorList>
    </citation>
    <scope>NUCLEOTIDE SEQUENCE</scope>
    <source>
        <strain evidence="1">CBS 279.74</strain>
    </source>
</reference>
<protein>
    <submittedName>
        <fullName evidence="1">Uncharacterized protein</fullName>
    </submittedName>
</protein>
<evidence type="ECO:0000313" key="2">
    <source>
        <dbReference type="Proteomes" id="UP000799428"/>
    </source>
</evidence>
<evidence type="ECO:0000313" key="1">
    <source>
        <dbReference type="EMBL" id="KAF2706348.1"/>
    </source>
</evidence>
<keyword evidence="2" id="KW-1185">Reference proteome</keyword>